<organism evidence="2 3">
    <name type="scientific">Tsukamurella pulmonis</name>
    <dbReference type="NCBI Taxonomy" id="47312"/>
    <lineage>
        <taxon>Bacteria</taxon>
        <taxon>Bacillati</taxon>
        <taxon>Actinomycetota</taxon>
        <taxon>Actinomycetes</taxon>
        <taxon>Mycobacteriales</taxon>
        <taxon>Tsukamurellaceae</taxon>
        <taxon>Tsukamurella</taxon>
    </lineage>
</organism>
<dbReference type="InterPro" id="IPR029045">
    <property type="entry name" value="ClpP/crotonase-like_dom_sf"/>
</dbReference>
<dbReference type="OrthoDB" id="9777711at2"/>
<dbReference type="STRING" id="47312.SAMN04489765_0300"/>
<dbReference type="Gene3D" id="3.90.226.10">
    <property type="entry name" value="2-enoyl-CoA Hydratase, Chain A, domain 1"/>
    <property type="match status" value="1"/>
</dbReference>
<gene>
    <name evidence="2" type="ORF">SAMN04489765_0300</name>
</gene>
<protein>
    <submittedName>
        <fullName evidence="2">Enoyl-CoA hydratase/carnithine racemase</fullName>
    </submittedName>
</protein>
<keyword evidence="3" id="KW-1185">Reference proteome</keyword>
<proteinExistence type="inferred from homology"/>
<dbReference type="Gene3D" id="1.10.12.10">
    <property type="entry name" value="Lyase 2-enoyl-coa Hydratase, Chain A, domain 2"/>
    <property type="match status" value="1"/>
</dbReference>
<dbReference type="Pfam" id="PF00378">
    <property type="entry name" value="ECH_1"/>
    <property type="match status" value="1"/>
</dbReference>
<dbReference type="RefSeq" id="WP_068563555.1">
    <property type="nucleotide sequence ID" value="NZ_FNLF01000002.1"/>
</dbReference>
<evidence type="ECO:0000313" key="2">
    <source>
        <dbReference type="EMBL" id="SDQ40954.1"/>
    </source>
</evidence>
<dbReference type="PANTHER" id="PTHR43459">
    <property type="entry name" value="ENOYL-COA HYDRATASE"/>
    <property type="match status" value="1"/>
</dbReference>
<sequence>MSEDFRRVAEDGVLTVTIDRPQRMNAFGIRAAWELARIIEEADTDPAVRVVVVTGEGRAFSTGADLAGEAAEPQEALEAVNAYIRAIVGASIPVIAKVNGPCAGMAVGLALSADLVFVADTAYFLLPFVGIGLLPDAGTTALVPAAIGRTRAMGMALLGNRIHGPEALASGMVTAVHPAEELDGAVAAAAAKLAAGPREAIAATKRALNASTLAGLDDALRRETEAQVILLKTDDHREGVDAMLSKRPARFTD</sequence>
<dbReference type="GO" id="GO:0003824">
    <property type="term" value="F:catalytic activity"/>
    <property type="evidence" value="ECO:0007669"/>
    <property type="project" value="UniProtKB-ARBA"/>
</dbReference>
<dbReference type="AlphaFoldDB" id="A0A1H1AMU7"/>
<dbReference type="Proteomes" id="UP000183053">
    <property type="component" value="Unassembled WGS sequence"/>
</dbReference>
<evidence type="ECO:0000256" key="1">
    <source>
        <dbReference type="ARBA" id="ARBA00005254"/>
    </source>
</evidence>
<comment type="similarity">
    <text evidence="1">Belongs to the enoyl-CoA hydratase/isomerase family.</text>
</comment>
<name>A0A1H1AMU7_9ACTN</name>
<dbReference type="PANTHER" id="PTHR43459:SF1">
    <property type="entry name" value="EG:BACN32G11.4 PROTEIN"/>
    <property type="match status" value="1"/>
</dbReference>
<accession>A0A1H1AMU7</accession>
<evidence type="ECO:0000313" key="3">
    <source>
        <dbReference type="Proteomes" id="UP000183053"/>
    </source>
</evidence>
<dbReference type="InterPro" id="IPR001753">
    <property type="entry name" value="Enoyl-CoA_hydra/iso"/>
</dbReference>
<dbReference type="SUPFAM" id="SSF52096">
    <property type="entry name" value="ClpP/crotonase"/>
    <property type="match status" value="1"/>
</dbReference>
<dbReference type="InterPro" id="IPR014748">
    <property type="entry name" value="Enoyl-CoA_hydra_C"/>
</dbReference>
<dbReference type="CDD" id="cd06558">
    <property type="entry name" value="crotonase-like"/>
    <property type="match status" value="1"/>
</dbReference>
<dbReference type="EMBL" id="FNLF01000002">
    <property type="protein sequence ID" value="SDQ40954.1"/>
    <property type="molecule type" value="Genomic_DNA"/>
</dbReference>
<reference evidence="3" key="1">
    <citation type="submission" date="2016-10" db="EMBL/GenBank/DDBJ databases">
        <authorList>
            <person name="Varghese N."/>
            <person name="Submissions S."/>
        </authorList>
    </citation>
    <scope>NUCLEOTIDE SEQUENCE [LARGE SCALE GENOMIC DNA]</scope>
    <source>
        <strain evidence="3">DSM 44142</strain>
    </source>
</reference>